<organism evidence="1">
    <name type="scientific">Dunaliella tertiolecta</name>
    <name type="common">Green alga</name>
    <dbReference type="NCBI Taxonomy" id="3047"/>
    <lineage>
        <taxon>Eukaryota</taxon>
        <taxon>Viridiplantae</taxon>
        <taxon>Chlorophyta</taxon>
        <taxon>core chlorophytes</taxon>
        <taxon>Chlorophyceae</taxon>
        <taxon>CS clade</taxon>
        <taxon>Chlamydomonadales</taxon>
        <taxon>Dunaliellaceae</taxon>
        <taxon>Dunaliella</taxon>
    </lineage>
</organism>
<protein>
    <submittedName>
        <fullName evidence="1">Uncharacterized protein</fullName>
    </submittedName>
</protein>
<proteinExistence type="predicted"/>
<reference evidence="1" key="1">
    <citation type="submission" date="2021-01" db="EMBL/GenBank/DDBJ databases">
        <authorList>
            <person name="Corre E."/>
            <person name="Pelletier E."/>
            <person name="Niang G."/>
            <person name="Scheremetjew M."/>
            <person name="Finn R."/>
            <person name="Kale V."/>
            <person name="Holt S."/>
            <person name="Cochrane G."/>
            <person name="Meng A."/>
            <person name="Brown T."/>
            <person name="Cohen L."/>
        </authorList>
    </citation>
    <scope>NUCLEOTIDE SEQUENCE</scope>
    <source>
        <strain evidence="1">CCMP1320</strain>
    </source>
</reference>
<dbReference type="EMBL" id="HBIP01030759">
    <property type="protein sequence ID" value="CAE0503607.1"/>
    <property type="molecule type" value="Transcribed_RNA"/>
</dbReference>
<sequence>MRLQAAHCSFIWRSAGLSSLTAINNDFYPEELLPWADIHFTQLTLSSSYGPTMKATAELVPKLRHVVVLAVPGLPLDLPMAQGLMHAHALRDLCVAWINIKENHLQREGIRVGLPQVQHLALMHECHTYMRVTADRWEVGTIFPMQKCMQEQPCTNFSHVRKAGGSAPCATKVQHVMGRGWG</sequence>
<name>A0A7S3R5V8_DUNTE</name>
<gene>
    <name evidence="1" type="ORF">DTER00134_LOCUS18680</name>
</gene>
<dbReference type="AlphaFoldDB" id="A0A7S3R5V8"/>
<evidence type="ECO:0000313" key="1">
    <source>
        <dbReference type="EMBL" id="CAE0503607.1"/>
    </source>
</evidence>
<accession>A0A7S3R5V8</accession>